<proteinExistence type="predicted"/>
<gene>
    <name evidence="1" type="ORF">M0638_28320</name>
</gene>
<dbReference type="EMBL" id="JALPRX010000243">
    <property type="protein sequence ID" value="MCK8788261.1"/>
    <property type="molecule type" value="Genomic_DNA"/>
</dbReference>
<name>A0A9X2BYC6_9PROT</name>
<protein>
    <submittedName>
        <fullName evidence="1">Uncharacterized protein</fullName>
    </submittedName>
</protein>
<evidence type="ECO:0000313" key="1">
    <source>
        <dbReference type="EMBL" id="MCK8788261.1"/>
    </source>
</evidence>
<accession>A0A9X2BYC6</accession>
<comment type="caution">
    <text evidence="1">The sequence shown here is derived from an EMBL/GenBank/DDBJ whole genome shotgun (WGS) entry which is preliminary data.</text>
</comment>
<sequence>MSKDPCEGRQMPCEATLDRMHDVVCRIGEPRPGENIKAGLARAAREIGLTFERAFSFRYRRARSVAAHEWLAAQCAEQRWVEQEMRRLDAQRALLAARQAAMRASYAQMATPFAAGAAQAGDQQIGVVAESGCLGRGADQAPVRVVSR</sequence>
<evidence type="ECO:0000313" key="2">
    <source>
        <dbReference type="Proteomes" id="UP001139516"/>
    </source>
</evidence>
<dbReference type="Proteomes" id="UP001139516">
    <property type="component" value="Unassembled WGS sequence"/>
</dbReference>
<dbReference type="RefSeq" id="WP_248670302.1">
    <property type="nucleotide sequence ID" value="NZ_JALPRX010000243.1"/>
</dbReference>
<dbReference type="AlphaFoldDB" id="A0A9X2BYC6"/>
<keyword evidence="2" id="KW-1185">Reference proteome</keyword>
<reference evidence="1" key="1">
    <citation type="submission" date="2022-04" db="EMBL/GenBank/DDBJ databases">
        <title>Roseomonas acroporae sp. nov., isolated from coral Acropora digitifera.</title>
        <authorList>
            <person name="Sun H."/>
        </authorList>
    </citation>
    <scope>NUCLEOTIDE SEQUENCE</scope>
    <source>
        <strain evidence="1">NAR14</strain>
    </source>
</reference>
<organism evidence="1 2">
    <name type="scientific">Roseomonas acroporae</name>
    <dbReference type="NCBI Taxonomy" id="2937791"/>
    <lineage>
        <taxon>Bacteria</taxon>
        <taxon>Pseudomonadati</taxon>
        <taxon>Pseudomonadota</taxon>
        <taxon>Alphaproteobacteria</taxon>
        <taxon>Acetobacterales</taxon>
        <taxon>Roseomonadaceae</taxon>
        <taxon>Roseomonas</taxon>
    </lineage>
</organism>